<evidence type="ECO:0000313" key="1">
    <source>
        <dbReference type="EMBL" id="KAF2691569.1"/>
    </source>
</evidence>
<name>A0A6G1JN42_9PLEO</name>
<proteinExistence type="predicted"/>
<accession>A0A6G1JN42</accession>
<organism evidence="1 2">
    <name type="scientific">Lentithecium fluviatile CBS 122367</name>
    <dbReference type="NCBI Taxonomy" id="1168545"/>
    <lineage>
        <taxon>Eukaryota</taxon>
        <taxon>Fungi</taxon>
        <taxon>Dikarya</taxon>
        <taxon>Ascomycota</taxon>
        <taxon>Pezizomycotina</taxon>
        <taxon>Dothideomycetes</taxon>
        <taxon>Pleosporomycetidae</taxon>
        <taxon>Pleosporales</taxon>
        <taxon>Massarineae</taxon>
        <taxon>Lentitheciaceae</taxon>
        <taxon>Lentithecium</taxon>
    </lineage>
</organism>
<protein>
    <recommendedName>
        <fullName evidence="3">F-box domain-containing protein</fullName>
    </recommendedName>
</protein>
<dbReference type="Proteomes" id="UP000799291">
    <property type="component" value="Unassembled WGS sequence"/>
</dbReference>
<dbReference type="EMBL" id="MU005569">
    <property type="protein sequence ID" value="KAF2691569.1"/>
    <property type="molecule type" value="Genomic_DNA"/>
</dbReference>
<evidence type="ECO:0000313" key="2">
    <source>
        <dbReference type="Proteomes" id="UP000799291"/>
    </source>
</evidence>
<evidence type="ECO:0008006" key="3">
    <source>
        <dbReference type="Google" id="ProtNLM"/>
    </source>
</evidence>
<keyword evidence="2" id="KW-1185">Reference proteome</keyword>
<gene>
    <name evidence="1" type="ORF">K458DRAFT_381415</name>
</gene>
<reference evidence="1" key="1">
    <citation type="journal article" date="2020" name="Stud. Mycol.">
        <title>101 Dothideomycetes genomes: a test case for predicting lifestyles and emergence of pathogens.</title>
        <authorList>
            <person name="Haridas S."/>
            <person name="Albert R."/>
            <person name="Binder M."/>
            <person name="Bloem J."/>
            <person name="Labutti K."/>
            <person name="Salamov A."/>
            <person name="Andreopoulos B."/>
            <person name="Baker S."/>
            <person name="Barry K."/>
            <person name="Bills G."/>
            <person name="Bluhm B."/>
            <person name="Cannon C."/>
            <person name="Castanera R."/>
            <person name="Culley D."/>
            <person name="Daum C."/>
            <person name="Ezra D."/>
            <person name="Gonzalez J."/>
            <person name="Henrissat B."/>
            <person name="Kuo A."/>
            <person name="Liang C."/>
            <person name="Lipzen A."/>
            <person name="Lutzoni F."/>
            <person name="Magnuson J."/>
            <person name="Mondo S."/>
            <person name="Nolan M."/>
            <person name="Ohm R."/>
            <person name="Pangilinan J."/>
            <person name="Park H.-J."/>
            <person name="Ramirez L."/>
            <person name="Alfaro M."/>
            <person name="Sun H."/>
            <person name="Tritt A."/>
            <person name="Yoshinaga Y."/>
            <person name="Zwiers L.-H."/>
            <person name="Turgeon B."/>
            <person name="Goodwin S."/>
            <person name="Spatafora J."/>
            <person name="Crous P."/>
            <person name="Grigoriev I."/>
        </authorList>
    </citation>
    <scope>NUCLEOTIDE SEQUENCE</scope>
    <source>
        <strain evidence="1">CBS 122367</strain>
    </source>
</reference>
<dbReference type="AlphaFoldDB" id="A0A6G1JN42"/>
<sequence>MSLQKLSTDMDETIVSFLRGYRNRGSLSALSIVSKYWRSIVEPVLYHELKFDEHRDAPRVNRFMLTLLDSVLESSPMTFMSNFGLDVQIFEPPYRGFTVILLLLPRAEVGAVASRFTCQLLRRSF</sequence>
<dbReference type="OrthoDB" id="3801271at2759"/>